<proteinExistence type="predicted"/>
<evidence type="ECO:0000313" key="1">
    <source>
        <dbReference type="EMBL" id="GAA0451468.1"/>
    </source>
</evidence>
<keyword evidence="2" id="KW-1185">Reference proteome</keyword>
<evidence type="ECO:0000313" key="2">
    <source>
        <dbReference type="Proteomes" id="UP001500909"/>
    </source>
</evidence>
<organism evidence="1 2">
    <name type="scientific">Streptomyces olivaceiscleroticus</name>
    <dbReference type="NCBI Taxonomy" id="68245"/>
    <lineage>
        <taxon>Bacteria</taxon>
        <taxon>Bacillati</taxon>
        <taxon>Actinomycetota</taxon>
        <taxon>Actinomycetes</taxon>
        <taxon>Kitasatosporales</taxon>
        <taxon>Streptomycetaceae</taxon>
        <taxon>Streptomyces</taxon>
    </lineage>
</organism>
<protein>
    <submittedName>
        <fullName evidence="1">Uncharacterized protein</fullName>
    </submittedName>
</protein>
<sequence length="68" mass="7096">MPTSAVAAGERPSCASESGEAGVMVGELQIGLVAALYVPAPVIDIRVPVKAELTVTRRCLTSFRRALL</sequence>
<accession>A0ABN0ZMG4</accession>
<dbReference type="Proteomes" id="UP001500909">
    <property type="component" value="Unassembled WGS sequence"/>
</dbReference>
<dbReference type="EMBL" id="BAAABY010000009">
    <property type="protein sequence ID" value="GAA0451468.1"/>
    <property type="molecule type" value="Genomic_DNA"/>
</dbReference>
<reference evidence="1 2" key="1">
    <citation type="journal article" date="2019" name="Int. J. Syst. Evol. Microbiol.">
        <title>The Global Catalogue of Microorganisms (GCM) 10K type strain sequencing project: providing services to taxonomists for standard genome sequencing and annotation.</title>
        <authorList>
            <consortium name="The Broad Institute Genomics Platform"/>
            <consortium name="The Broad Institute Genome Sequencing Center for Infectious Disease"/>
            <person name="Wu L."/>
            <person name="Ma J."/>
        </authorList>
    </citation>
    <scope>NUCLEOTIDE SEQUENCE [LARGE SCALE GENOMIC DNA]</scope>
    <source>
        <strain evidence="1 2">JCM 4805</strain>
    </source>
</reference>
<comment type="caution">
    <text evidence="1">The sequence shown here is derived from an EMBL/GenBank/DDBJ whole genome shotgun (WGS) entry which is preliminary data.</text>
</comment>
<gene>
    <name evidence="1" type="ORF">GCM10010361_14440</name>
</gene>
<name>A0ABN0ZMG4_9ACTN</name>